<evidence type="ECO:0000259" key="6">
    <source>
        <dbReference type="Pfam" id="PF01555"/>
    </source>
</evidence>
<proteinExistence type="predicted"/>
<dbReference type="GO" id="GO:0003677">
    <property type="term" value="F:DNA binding"/>
    <property type="evidence" value="ECO:0007669"/>
    <property type="project" value="UniProtKB-KW"/>
</dbReference>
<evidence type="ECO:0000256" key="5">
    <source>
        <dbReference type="ARBA" id="ARBA00023125"/>
    </source>
</evidence>
<evidence type="ECO:0000256" key="2">
    <source>
        <dbReference type="ARBA" id="ARBA00022679"/>
    </source>
</evidence>
<dbReference type="InterPro" id="IPR002941">
    <property type="entry name" value="DNA_methylase_N4/N6"/>
</dbReference>
<evidence type="ECO:0000256" key="4">
    <source>
        <dbReference type="ARBA" id="ARBA00022747"/>
    </source>
</evidence>
<accession>A0A8F5VIA9</accession>
<dbReference type="Proteomes" id="UP000694228">
    <property type="component" value="Chromosome"/>
</dbReference>
<dbReference type="AlphaFoldDB" id="A0A8F5VIA9"/>
<reference evidence="7 8" key="1">
    <citation type="submission" date="2021-06" db="EMBL/GenBank/DDBJ databases">
        <title>Complete genome sequence of the secondary alcohol utilizing methanogen Methanospirillum hungatei strain GP1.</title>
        <authorList>
            <person name="Day L.A."/>
            <person name="Costa K.C."/>
        </authorList>
    </citation>
    <scope>NUCLEOTIDE SEQUENCE [LARGE SCALE GENOMIC DNA]</scope>
    <source>
        <strain evidence="7 8">GP1</strain>
    </source>
</reference>
<protein>
    <submittedName>
        <fullName evidence="7">Site-specific DNA-methyltransferase</fullName>
    </submittedName>
</protein>
<dbReference type="GO" id="GO:0032259">
    <property type="term" value="P:methylation"/>
    <property type="evidence" value="ECO:0007669"/>
    <property type="project" value="UniProtKB-KW"/>
</dbReference>
<organism evidence="7 8">
    <name type="scientific">Methanospirillum hungatei</name>
    <dbReference type="NCBI Taxonomy" id="2203"/>
    <lineage>
        <taxon>Archaea</taxon>
        <taxon>Methanobacteriati</taxon>
        <taxon>Methanobacteriota</taxon>
        <taxon>Stenosarchaea group</taxon>
        <taxon>Methanomicrobia</taxon>
        <taxon>Methanomicrobiales</taxon>
        <taxon>Methanospirillaceae</taxon>
        <taxon>Methanospirillum</taxon>
    </lineage>
</organism>
<evidence type="ECO:0000313" key="7">
    <source>
        <dbReference type="EMBL" id="QXO93496.1"/>
    </source>
</evidence>
<keyword evidence="2" id="KW-0808">Transferase</keyword>
<name>A0A8F5VIA9_METHU</name>
<keyword evidence="5" id="KW-0238">DNA-binding</keyword>
<dbReference type="GO" id="GO:0009307">
    <property type="term" value="P:DNA restriction-modification system"/>
    <property type="evidence" value="ECO:0007669"/>
    <property type="project" value="UniProtKB-KW"/>
</dbReference>
<evidence type="ECO:0000256" key="1">
    <source>
        <dbReference type="ARBA" id="ARBA00022603"/>
    </source>
</evidence>
<gene>
    <name evidence="7" type="ORF">KSK55_08860</name>
</gene>
<evidence type="ECO:0000256" key="3">
    <source>
        <dbReference type="ARBA" id="ARBA00022691"/>
    </source>
</evidence>
<dbReference type="Pfam" id="PF01555">
    <property type="entry name" value="N6_N4_Mtase"/>
    <property type="match status" value="1"/>
</dbReference>
<dbReference type="OrthoDB" id="38200at2157"/>
<sequence>MKREPSFVHEYLQNFRLPGQDGQTTLQPVQATVCDVVSIQGINYHRFTNEFWTARQRQAAKIQEISYRACFKPQLPRFFITLLTDPGNVVYDPFSGRGTTSIEAALLGRSIIANDINPLSRILTEPRLSPPTLEQVRVRLYEIPDLASPGCDLDLSMFYHPDTLRSLCSLREYLISRSNRGECDPVDQWIRMVATNRLSGHSSGFFSVYTLPPNQAVSPERQIVINRDRNQTPPFRDVREIILKKTRSLLQGIDPKQKENFVKTAENSLFLTGDARYTPEIEDNCVSLTVTSPPFLDIVQYAADNWLRCWFNGLDAAVIGKKISTARKTSDWETIMQDVFRELFRITKPGGYVAFEVGEVRNGKIRLDEHVIPLGIHAGFSCCGVLINKQDFTKTANIWGVNNMSVGTNTNRIVLFYKPLAGNG</sequence>
<dbReference type="GO" id="GO:0008170">
    <property type="term" value="F:N-methyltransferase activity"/>
    <property type="evidence" value="ECO:0007669"/>
    <property type="project" value="InterPro"/>
</dbReference>
<keyword evidence="3" id="KW-0949">S-adenosyl-L-methionine</keyword>
<keyword evidence="4" id="KW-0680">Restriction system</keyword>
<dbReference type="REBASE" id="509927">
    <property type="entry name" value="M.MhuGP1ORF8860P"/>
</dbReference>
<feature type="domain" description="DNA methylase N-4/N-6" evidence="6">
    <location>
        <begin position="47"/>
        <end position="117"/>
    </location>
</feature>
<dbReference type="PROSITE" id="PS00093">
    <property type="entry name" value="N4_MTASE"/>
    <property type="match status" value="1"/>
</dbReference>
<evidence type="ECO:0000313" key="8">
    <source>
        <dbReference type="Proteomes" id="UP000694228"/>
    </source>
</evidence>
<keyword evidence="1" id="KW-0489">Methyltransferase</keyword>
<dbReference type="InterPro" id="IPR017985">
    <property type="entry name" value="MeTrfase_CN4_CS"/>
</dbReference>
<dbReference type="GO" id="GO:0015667">
    <property type="term" value="F:site-specific DNA-methyltransferase (cytosine-N4-specific) activity"/>
    <property type="evidence" value="ECO:0007669"/>
    <property type="project" value="InterPro"/>
</dbReference>
<dbReference type="EMBL" id="CP077107">
    <property type="protein sequence ID" value="QXO93496.1"/>
    <property type="molecule type" value="Genomic_DNA"/>
</dbReference>